<name>A0A518FQ24_9PLAN</name>
<proteinExistence type="predicted"/>
<dbReference type="AlphaFoldDB" id="A0A518FQ24"/>
<dbReference type="Proteomes" id="UP000320839">
    <property type="component" value="Chromosome"/>
</dbReference>
<reference evidence="1 2" key="1">
    <citation type="submission" date="2019-02" db="EMBL/GenBank/DDBJ databases">
        <title>Deep-cultivation of Planctomycetes and their phenomic and genomic characterization uncovers novel biology.</title>
        <authorList>
            <person name="Wiegand S."/>
            <person name="Jogler M."/>
            <person name="Boedeker C."/>
            <person name="Pinto D."/>
            <person name="Vollmers J."/>
            <person name="Rivas-Marin E."/>
            <person name="Kohn T."/>
            <person name="Peeters S.H."/>
            <person name="Heuer A."/>
            <person name="Rast P."/>
            <person name="Oberbeckmann S."/>
            <person name="Bunk B."/>
            <person name="Jeske O."/>
            <person name="Meyerdierks A."/>
            <person name="Storesund J.E."/>
            <person name="Kallscheuer N."/>
            <person name="Luecker S."/>
            <person name="Lage O.M."/>
            <person name="Pohl T."/>
            <person name="Merkel B.J."/>
            <person name="Hornburger P."/>
            <person name="Mueller R.-W."/>
            <person name="Bruemmer F."/>
            <person name="Labrenz M."/>
            <person name="Spormann A.M."/>
            <person name="Op den Camp H."/>
            <person name="Overmann J."/>
            <person name="Amann R."/>
            <person name="Jetten M.S.M."/>
            <person name="Mascher T."/>
            <person name="Medema M.H."/>
            <person name="Devos D.P."/>
            <person name="Kaster A.-K."/>
            <person name="Ovreas L."/>
            <person name="Rohde M."/>
            <person name="Galperin M.Y."/>
            <person name="Jogler C."/>
        </authorList>
    </citation>
    <scope>NUCLEOTIDE SEQUENCE [LARGE SCALE GENOMIC DNA]</scope>
    <source>
        <strain evidence="1 2">Pan153</strain>
    </source>
</reference>
<gene>
    <name evidence="1" type="ORF">Pan153_31040</name>
</gene>
<organism evidence="1 2">
    <name type="scientific">Gimesia panareensis</name>
    <dbReference type="NCBI Taxonomy" id="2527978"/>
    <lineage>
        <taxon>Bacteria</taxon>
        <taxon>Pseudomonadati</taxon>
        <taxon>Planctomycetota</taxon>
        <taxon>Planctomycetia</taxon>
        <taxon>Planctomycetales</taxon>
        <taxon>Planctomycetaceae</taxon>
        <taxon>Gimesia</taxon>
    </lineage>
</organism>
<protein>
    <submittedName>
        <fullName evidence="1">Uncharacterized protein</fullName>
    </submittedName>
</protein>
<accession>A0A518FQ24</accession>
<dbReference type="EMBL" id="CP036317">
    <property type="protein sequence ID" value="QDV18446.1"/>
    <property type="molecule type" value="Genomic_DNA"/>
</dbReference>
<evidence type="ECO:0000313" key="1">
    <source>
        <dbReference type="EMBL" id="QDV18446.1"/>
    </source>
</evidence>
<sequence length="54" mass="6369">MSQLEMDKSLFTLDQWGQKVKRMSTCRKEGVKKGDGRLQSGKEIDYYRDHFQAN</sequence>
<evidence type="ECO:0000313" key="2">
    <source>
        <dbReference type="Proteomes" id="UP000320839"/>
    </source>
</evidence>